<comment type="caution">
    <text evidence="2">The sequence shown here is derived from an EMBL/GenBank/DDBJ whole genome shotgun (WGS) entry which is preliminary data.</text>
</comment>
<feature type="compositionally biased region" description="Basic and acidic residues" evidence="1">
    <location>
        <begin position="400"/>
        <end position="410"/>
    </location>
</feature>
<reference evidence="2" key="1">
    <citation type="journal article" date="2022" name="Int. J. Mol. Sci.">
        <title>Draft Genome of Tanacetum Coccineum: Genomic Comparison of Closely Related Tanacetum-Family Plants.</title>
        <authorList>
            <person name="Yamashiro T."/>
            <person name="Shiraishi A."/>
            <person name="Nakayama K."/>
            <person name="Satake H."/>
        </authorList>
    </citation>
    <scope>NUCLEOTIDE SEQUENCE</scope>
</reference>
<dbReference type="Proteomes" id="UP001151760">
    <property type="component" value="Unassembled WGS sequence"/>
</dbReference>
<keyword evidence="3" id="KW-1185">Reference proteome</keyword>
<reference evidence="2" key="2">
    <citation type="submission" date="2022-01" db="EMBL/GenBank/DDBJ databases">
        <authorList>
            <person name="Yamashiro T."/>
            <person name="Shiraishi A."/>
            <person name="Satake H."/>
            <person name="Nakayama K."/>
        </authorList>
    </citation>
    <scope>NUCLEOTIDE SEQUENCE</scope>
</reference>
<name>A0ABQ5E4D4_9ASTR</name>
<evidence type="ECO:0000256" key="1">
    <source>
        <dbReference type="SAM" id="MobiDB-lite"/>
    </source>
</evidence>
<organism evidence="2 3">
    <name type="scientific">Tanacetum coccineum</name>
    <dbReference type="NCBI Taxonomy" id="301880"/>
    <lineage>
        <taxon>Eukaryota</taxon>
        <taxon>Viridiplantae</taxon>
        <taxon>Streptophyta</taxon>
        <taxon>Embryophyta</taxon>
        <taxon>Tracheophyta</taxon>
        <taxon>Spermatophyta</taxon>
        <taxon>Magnoliopsida</taxon>
        <taxon>eudicotyledons</taxon>
        <taxon>Gunneridae</taxon>
        <taxon>Pentapetalae</taxon>
        <taxon>asterids</taxon>
        <taxon>campanulids</taxon>
        <taxon>Asterales</taxon>
        <taxon>Asteraceae</taxon>
        <taxon>Asteroideae</taxon>
        <taxon>Anthemideae</taxon>
        <taxon>Anthemidinae</taxon>
        <taxon>Tanacetum</taxon>
    </lineage>
</organism>
<sequence>MKEDQTGSDSGNTCVLWTKTIEYMDDEFLATAYPKVHENLKLITDERVIDDNSESHSGSMSSMKNLEDTDNFGDQFLYDKPTEVDQEKSKVFSYPKPSSLVTPPPINTEATTITLSLPEITLFIPLQLRVARLEQEMSEVKKSDHSTNVLASIKSQVPTAVDKYLGTKLDDALLKVLERHTADLIEKYSVLPGSKIKNLKRVRRRLSESKGNKIRRNKINFDQRSLLHDNIVPKPDLALELGKSISLTEAEEEVVAREVHATHARIMSKSKPEPTQRRQSGIAFKDSFIMSKKRSSDSSKKLKGIQTLTPAEQEAADIMKALKESKKMSKRQPGTGGSNEGTGNILGVPDESTVVSRALSEGTGSKPGVPDEEKLILEWEANVDSEYFDRDDNVGDDNEETKPNPEEIYK</sequence>
<evidence type="ECO:0000313" key="2">
    <source>
        <dbReference type="EMBL" id="GJT45614.1"/>
    </source>
</evidence>
<accession>A0ABQ5E4D4</accession>
<gene>
    <name evidence="2" type="ORF">Tco_0954329</name>
</gene>
<proteinExistence type="predicted"/>
<evidence type="ECO:0000313" key="3">
    <source>
        <dbReference type="Proteomes" id="UP001151760"/>
    </source>
</evidence>
<dbReference type="EMBL" id="BQNB010015916">
    <property type="protein sequence ID" value="GJT45614.1"/>
    <property type="molecule type" value="Genomic_DNA"/>
</dbReference>
<protein>
    <submittedName>
        <fullName evidence="2">Uncharacterized protein</fullName>
    </submittedName>
</protein>
<feature type="region of interest" description="Disordered" evidence="1">
    <location>
        <begin position="265"/>
        <end position="304"/>
    </location>
</feature>
<feature type="region of interest" description="Disordered" evidence="1">
    <location>
        <begin position="325"/>
        <end position="410"/>
    </location>
</feature>